<dbReference type="Proteomes" id="UP000190648">
    <property type="component" value="Unassembled WGS sequence"/>
</dbReference>
<dbReference type="AlphaFoldDB" id="A0A1V4KXX1"/>
<protein>
    <submittedName>
        <fullName evidence="2">Uncharacterized protein</fullName>
    </submittedName>
</protein>
<evidence type="ECO:0000256" key="1">
    <source>
        <dbReference type="SAM" id="MobiDB-lite"/>
    </source>
</evidence>
<proteinExistence type="predicted"/>
<keyword evidence="3" id="KW-1185">Reference proteome</keyword>
<gene>
    <name evidence="2" type="ORF">AV530_008596</name>
</gene>
<evidence type="ECO:0000313" key="3">
    <source>
        <dbReference type="Proteomes" id="UP000190648"/>
    </source>
</evidence>
<evidence type="ECO:0000313" key="2">
    <source>
        <dbReference type="EMBL" id="OPJ89289.1"/>
    </source>
</evidence>
<feature type="region of interest" description="Disordered" evidence="1">
    <location>
        <begin position="14"/>
        <end position="46"/>
    </location>
</feature>
<dbReference type="EMBL" id="LSYS01001196">
    <property type="protein sequence ID" value="OPJ89289.1"/>
    <property type="molecule type" value="Genomic_DNA"/>
</dbReference>
<reference evidence="2 3" key="1">
    <citation type="submission" date="2016-02" db="EMBL/GenBank/DDBJ databases">
        <title>Band-tailed pigeon sequencing and assembly.</title>
        <authorList>
            <person name="Soares A.E."/>
            <person name="Novak B.J."/>
            <person name="Rice E.S."/>
            <person name="O'Connell B."/>
            <person name="Chang D."/>
            <person name="Weber S."/>
            <person name="Shapiro B."/>
        </authorList>
    </citation>
    <scope>NUCLEOTIDE SEQUENCE [LARGE SCALE GENOMIC DNA]</scope>
    <source>
        <strain evidence="2">BTP2013</strain>
        <tissue evidence="2">Blood</tissue>
    </source>
</reference>
<accession>A0A1V4KXX1</accession>
<sequence>MLLLQLSWRKLGHAGENPPCAKSPREPGPSQSHAKDVSGNVGATSPEAPRAFAQSWVLLSNSRSFLWLEDMAGSAFFTASKFSTGLGLCPDLVSITDSRILVWESGNRRTRSQAAPVLTPSSCCPCSCFESMEGE</sequence>
<organism evidence="2 3">
    <name type="scientific">Patagioenas fasciata monilis</name>
    <dbReference type="NCBI Taxonomy" id="372326"/>
    <lineage>
        <taxon>Eukaryota</taxon>
        <taxon>Metazoa</taxon>
        <taxon>Chordata</taxon>
        <taxon>Craniata</taxon>
        <taxon>Vertebrata</taxon>
        <taxon>Euteleostomi</taxon>
        <taxon>Archelosauria</taxon>
        <taxon>Archosauria</taxon>
        <taxon>Dinosauria</taxon>
        <taxon>Saurischia</taxon>
        <taxon>Theropoda</taxon>
        <taxon>Coelurosauria</taxon>
        <taxon>Aves</taxon>
        <taxon>Neognathae</taxon>
        <taxon>Neoaves</taxon>
        <taxon>Columbimorphae</taxon>
        <taxon>Columbiformes</taxon>
        <taxon>Columbidae</taxon>
        <taxon>Patagioenas</taxon>
    </lineage>
</organism>
<comment type="caution">
    <text evidence="2">The sequence shown here is derived from an EMBL/GenBank/DDBJ whole genome shotgun (WGS) entry which is preliminary data.</text>
</comment>
<name>A0A1V4KXX1_PATFA</name>